<feature type="compositionally biased region" description="Polar residues" evidence="1">
    <location>
        <begin position="63"/>
        <end position="72"/>
    </location>
</feature>
<feature type="compositionally biased region" description="Polar residues" evidence="1">
    <location>
        <begin position="395"/>
        <end position="407"/>
    </location>
</feature>
<dbReference type="RefSeq" id="XP_022364358.1">
    <property type="nucleotide sequence ID" value="XM_022508650.1"/>
</dbReference>
<dbReference type="KEGG" id="elk:111150960"/>
<organism evidence="2 3">
    <name type="scientific">Enhydra lutris kenyoni</name>
    <name type="common">northern sea otter</name>
    <dbReference type="NCBI Taxonomy" id="391180"/>
    <lineage>
        <taxon>Eukaryota</taxon>
        <taxon>Metazoa</taxon>
        <taxon>Chordata</taxon>
        <taxon>Craniata</taxon>
        <taxon>Vertebrata</taxon>
        <taxon>Euteleostomi</taxon>
        <taxon>Mammalia</taxon>
        <taxon>Eutheria</taxon>
        <taxon>Laurasiatheria</taxon>
        <taxon>Carnivora</taxon>
        <taxon>Caniformia</taxon>
        <taxon>Musteloidea</taxon>
        <taxon>Mustelidae</taxon>
        <taxon>Lutrinae</taxon>
        <taxon>Enhydra</taxon>
    </lineage>
</organism>
<keyword evidence="2" id="KW-1185">Reference proteome</keyword>
<protein>
    <submittedName>
        <fullName evidence="3">Basic salivary proline-rich protein 2-like</fullName>
    </submittedName>
</protein>
<reference evidence="3" key="1">
    <citation type="submission" date="2025-08" db="UniProtKB">
        <authorList>
            <consortium name="RefSeq"/>
        </authorList>
    </citation>
    <scope>IDENTIFICATION</scope>
    <source>
        <tissue evidence="3">Blood</tissue>
    </source>
</reference>
<dbReference type="GeneID" id="111150960"/>
<proteinExistence type="predicted"/>
<dbReference type="AlphaFoldDB" id="A0A2Y9JTQ8"/>
<feature type="region of interest" description="Disordered" evidence="1">
    <location>
        <begin position="51"/>
        <end position="166"/>
    </location>
</feature>
<evidence type="ECO:0000256" key="1">
    <source>
        <dbReference type="SAM" id="MobiDB-lite"/>
    </source>
</evidence>
<sequence>MAGFTRSLAAVARPCSGCPGLSSLLPLSAPASARSPFLPAFRAGPASQATLHACGRGEPRSAGTETELNSPQYPACPTAPGALGPSGKRKIHRKSRPPPETHLKPAFPTRPGTSNSSAPIHPDPSSSATLCPPATLIKPPGFLTRSSIPHSPQAAPPVEKETGDSSVEVLAGLHSRDTGQRTLTAKGEQQEQRLSEQDGLAALLLRGRGMPGMQMPPQVLARTAATREENKCNFPKKTLTLELQQERAAGPPAVHPARGSREGPLPAHPPPGPGQRGTRRSSPTRPPRRKALLRGDRAAGQKGRARGPPPPPGVARGAEHATPRSSAARPRSLSRAWGSPPPGDEGARAYLAEVCGCHPGPARTSLSPPPPPNARQPAAFKSPGKDCPAPRGTSPPRSQSATITRTCYSGRPPVRGRSCTPPSRDQPFEGDGTLFPQSLFLPFATL</sequence>
<feature type="compositionally biased region" description="Basic residues" evidence="1">
    <location>
        <begin position="87"/>
        <end position="96"/>
    </location>
</feature>
<feature type="compositionally biased region" description="Polar residues" evidence="1">
    <location>
        <begin position="111"/>
        <end position="129"/>
    </location>
</feature>
<dbReference type="Proteomes" id="UP000248482">
    <property type="component" value="Unplaced"/>
</dbReference>
<evidence type="ECO:0000313" key="2">
    <source>
        <dbReference type="Proteomes" id="UP000248482"/>
    </source>
</evidence>
<gene>
    <name evidence="3" type="primary">LOC111150960</name>
</gene>
<feature type="compositionally biased region" description="Low complexity" evidence="1">
    <location>
        <begin position="323"/>
        <end position="336"/>
    </location>
</feature>
<feature type="region of interest" description="Disordered" evidence="1">
    <location>
        <begin position="246"/>
        <end position="434"/>
    </location>
</feature>
<name>A0A2Y9JTQ8_ENHLU</name>
<accession>A0A2Y9JTQ8</accession>
<evidence type="ECO:0000313" key="3">
    <source>
        <dbReference type="RefSeq" id="XP_022364358.1"/>
    </source>
</evidence>